<gene>
    <name evidence="1" type="ORF">ND528_08610</name>
</gene>
<proteinExistence type="predicted"/>
<dbReference type="RefSeq" id="WP_263470104.1">
    <property type="nucleotide sequence ID" value="NZ_JAMSHA010000003.1"/>
</dbReference>
<dbReference type="EMBL" id="JAMSHA010000003">
    <property type="protein sequence ID" value="MCV2221630.1"/>
    <property type="molecule type" value="Genomic_DNA"/>
</dbReference>
<protein>
    <submittedName>
        <fullName evidence="1">Uncharacterized protein</fullName>
    </submittedName>
</protein>
<name>A0ABT2XSF3_9PSED</name>
<evidence type="ECO:0000313" key="1">
    <source>
        <dbReference type="EMBL" id="MCV2221630.1"/>
    </source>
</evidence>
<reference evidence="1" key="1">
    <citation type="submission" date="2022-06" db="EMBL/GenBank/DDBJ databases">
        <title>De novo draft assembly of the Pseudomonas mercurotoleraris sp. nov., isolated from the plants rhizosphere.</title>
        <authorList>
            <person name="Robas M."/>
            <person name="Gonzalez D."/>
            <person name="Fernandez V.M."/>
            <person name="Luna L."/>
            <person name="Provanza A."/>
            <person name="Jimenez P.A."/>
        </authorList>
    </citation>
    <scope>NUCLEOTIDE SEQUENCE</scope>
    <source>
        <strain evidence="1">SAICEUPSM</strain>
    </source>
</reference>
<dbReference type="Proteomes" id="UP001063475">
    <property type="component" value="Unassembled WGS sequence"/>
</dbReference>
<sequence length="662" mass="72599">MNAKQELSEVDRLAVESRMNVPLAGPPPVVDDIISPADRRVYANKLLPGAKLPVKLPRWPIDMPNDKVVTRIRQAGTTAWTIVNSFDAEAVDGRPSEYEISIDSDLLLEVNPPETPTTWELQYRVEPQPAGNPYSSDITTIIIDRRAPYQAVPGGAKARPTIGRLPILSPGNLIDEDFIERNSPNAVINFTHNYQNPLPGDILRFWISRVYSASNTEEPIYEGPAAALINVSINKFRLLDPLAIYAYYTITDEVGNVSNLSFAAGVKVLFAPLPVLETPIVDLAETDKLIDLKDSANTTVKLRRVDNILDDDEVRVEWGGQNLGEFAFGTNDPLSVPVPFTDIFTEYYDGDADITTDKPVTIVATLLRGTEVISDSELEIGVNIYYPGPVNPTDPVPPNDLLEEPHITSTAVPDILEPADYDKDHTVTIQLWTDVDKPVKTGQQIHGEYEGVRFGPEFLTDGDTSVTMTLPWSVISAGGLGINKKLRYFVSDIGGVNENPSPITDVTNNAIVVELDPPVVARESGTTIYCEDLTEAGFGLKVGIPGNATHLLDGRTVILYAQGYRDAAMTEESPNTAFESAPHPITGGEGAAGFDMAITPYDPNIRNIPVPPPDPIPVPPGDYRGYWKIWYTVEINATEYPSVEFDSPIYLVNPKGEYCEDQ</sequence>
<keyword evidence="2" id="KW-1185">Reference proteome</keyword>
<evidence type="ECO:0000313" key="2">
    <source>
        <dbReference type="Proteomes" id="UP001063475"/>
    </source>
</evidence>
<comment type="caution">
    <text evidence="1">The sequence shown here is derived from an EMBL/GenBank/DDBJ whole genome shotgun (WGS) entry which is preliminary data.</text>
</comment>
<organism evidence="1 2">
    <name type="scientific">Pseudomonas mercuritolerans</name>
    <dbReference type="NCBI Taxonomy" id="2951809"/>
    <lineage>
        <taxon>Bacteria</taxon>
        <taxon>Pseudomonadati</taxon>
        <taxon>Pseudomonadota</taxon>
        <taxon>Gammaproteobacteria</taxon>
        <taxon>Pseudomonadales</taxon>
        <taxon>Pseudomonadaceae</taxon>
        <taxon>Pseudomonas</taxon>
    </lineage>
</organism>
<accession>A0ABT2XSF3</accession>